<dbReference type="EMBL" id="BBMT01000007">
    <property type="protein sequence ID" value="GAL35557.1"/>
    <property type="molecule type" value="Genomic_DNA"/>
</dbReference>
<accession>A0A090TXG6</accession>
<proteinExistence type="predicted"/>
<dbReference type="Proteomes" id="UP000029224">
    <property type="component" value="Unassembled WGS sequence"/>
</dbReference>
<comment type="caution">
    <text evidence="1">The sequence shown here is derived from an EMBL/GenBank/DDBJ whole genome shotgun (WGS) entry which is preliminary data.</text>
</comment>
<organism evidence="1 2">
    <name type="scientific">Vibrio maritimus</name>
    <dbReference type="NCBI Taxonomy" id="990268"/>
    <lineage>
        <taxon>Bacteria</taxon>
        <taxon>Pseudomonadati</taxon>
        <taxon>Pseudomonadota</taxon>
        <taxon>Gammaproteobacteria</taxon>
        <taxon>Vibrionales</taxon>
        <taxon>Vibrionaceae</taxon>
        <taxon>Vibrio</taxon>
    </lineage>
</organism>
<evidence type="ECO:0000313" key="2">
    <source>
        <dbReference type="Proteomes" id="UP000029224"/>
    </source>
</evidence>
<name>A0A090TXG6_9VIBR</name>
<reference evidence="1 2" key="2">
    <citation type="submission" date="2014-09" db="EMBL/GenBank/DDBJ databases">
        <authorList>
            <consortium name="NBRP consortium"/>
            <person name="Sawabe T."/>
            <person name="Meirelles P."/>
            <person name="Nakanishi M."/>
            <person name="Sayaka M."/>
            <person name="Hattori M."/>
            <person name="Ohkuma M."/>
        </authorList>
    </citation>
    <scope>NUCLEOTIDE SEQUENCE [LARGE SCALE GENOMIC DNA]</scope>
    <source>
        <strain evidence="1 2">JCM 19240</strain>
    </source>
</reference>
<gene>
    <name evidence="1" type="ORF">JCM19240_404</name>
</gene>
<reference evidence="1 2" key="1">
    <citation type="submission" date="2014-09" db="EMBL/GenBank/DDBJ databases">
        <title>Vibrio maritimus JCM 19240. (C210) whole genome shotgun sequence.</title>
        <authorList>
            <person name="Sawabe T."/>
            <person name="Meirelles P."/>
            <person name="Nakanishi M."/>
            <person name="Sayaka M."/>
            <person name="Hattori M."/>
            <person name="Ohkuma M."/>
        </authorList>
    </citation>
    <scope>NUCLEOTIDE SEQUENCE [LARGE SCALE GENOMIC DNA]</scope>
    <source>
        <strain evidence="1 2">JCM 19240</strain>
    </source>
</reference>
<evidence type="ECO:0000313" key="1">
    <source>
        <dbReference type="EMBL" id="GAL35557.1"/>
    </source>
</evidence>
<dbReference type="AlphaFoldDB" id="A0A090TXG6"/>
<keyword evidence="2" id="KW-1185">Reference proteome</keyword>
<sequence>MYLLIPFSITICVSVKTTADNAMLKHLIHKKLLANQQIQKSNGSTAHFSHSVIAAVQILR</sequence>
<protein>
    <submittedName>
        <fullName evidence="1">Uncharacterized protein</fullName>
    </submittedName>
</protein>